<feature type="region of interest" description="Disordered" evidence="1">
    <location>
        <begin position="111"/>
        <end position="171"/>
    </location>
</feature>
<feature type="region of interest" description="Disordered" evidence="1">
    <location>
        <begin position="68"/>
        <end position="95"/>
    </location>
</feature>
<feature type="compositionally biased region" description="Polar residues" evidence="1">
    <location>
        <begin position="68"/>
        <end position="80"/>
    </location>
</feature>
<keyword evidence="3" id="KW-1185">Reference proteome</keyword>
<feature type="compositionally biased region" description="Polar residues" evidence="1">
    <location>
        <begin position="140"/>
        <end position="162"/>
    </location>
</feature>
<reference evidence="2 3" key="1">
    <citation type="journal article" date="2019" name="Nat. Ecol. Evol.">
        <title>Megaphylogeny resolves global patterns of mushroom evolution.</title>
        <authorList>
            <person name="Varga T."/>
            <person name="Krizsan K."/>
            <person name="Foldi C."/>
            <person name="Dima B."/>
            <person name="Sanchez-Garcia M."/>
            <person name="Sanchez-Ramirez S."/>
            <person name="Szollosi G.J."/>
            <person name="Szarkandi J.G."/>
            <person name="Papp V."/>
            <person name="Albert L."/>
            <person name="Andreopoulos W."/>
            <person name="Angelini C."/>
            <person name="Antonin V."/>
            <person name="Barry K.W."/>
            <person name="Bougher N.L."/>
            <person name="Buchanan P."/>
            <person name="Buyck B."/>
            <person name="Bense V."/>
            <person name="Catcheside P."/>
            <person name="Chovatia M."/>
            <person name="Cooper J."/>
            <person name="Damon W."/>
            <person name="Desjardin D."/>
            <person name="Finy P."/>
            <person name="Geml J."/>
            <person name="Haridas S."/>
            <person name="Hughes K."/>
            <person name="Justo A."/>
            <person name="Karasinski D."/>
            <person name="Kautmanova I."/>
            <person name="Kiss B."/>
            <person name="Kocsube S."/>
            <person name="Kotiranta H."/>
            <person name="LaButti K.M."/>
            <person name="Lechner B.E."/>
            <person name="Liimatainen K."/>
            <person name="Lipzen A."/>
            <person name="Lukacs Z."/>
            <person name="Mihaltcheva S."/>
            <person name="Morgado L.N."/>
            <person name="Niskanen T."/>
            <person name="Noordeloos M.E."/>
            <person name="Ohm R.A."/>
            <person name="Ortiz-Santana B."/>
            <person name="Ovrebo C."/>
            <person name="Racz N."/>
            <person name="Riley R."/>
            <person name="Savchenko A."/>
            <person name="Shiryaev A."/>
            <person name="Soop K."/>
            <person name="Spirin V."/>
            <person name="Szebenyi C."/>
            <person name="Tomsovsky M."/>
            <person name="Tulloss R.E."/>
            <person name="Uehling J."/>
            <person name="Grigoriev I.V."/>
            <person name="Vagvolgyi C."/>
            <person name="Papp T."/>
            <person name="Martin F.M."/>
            <person name="Miettinen O."/>
            <person name="Hibbett D.S."/>
            <person name="Nagy L.G."/>
        </authorList>
    </citation>
    <scope>NUCLEOTIDE SEQUENCE [LARGE SCALE GENOMIC DNA]</scope>
    <source>
        <strain evidence="2 3">CBS 166.37</strain>
    </source>
</reference>
<name>A0A5C3M5J7_9AGAR</name>
<gene>
    <name evidence="2" type="ORF">BDQ12DRAFT_459921</name>
</gene>
<dbReference type="EMBL" id="ML213596">
    <property type="protein sequence ID" value="TFK40590.1"/>
    <property type="molecule type" value="Genomic_DNA"/>
</dbReference>
<feature type="compositionally biased region" description="Basic and acidic residues" evidence="1">
    <location>
        <begin position="115"/>
        <end position="132"/>
    </location>
</feature>
<sequence length="219" mass="24045">MGYLCSCMHQSQFFLRGRSEFLRWKPMYRRRKWEVKEKQKGQATLLETLEQGVGQGVHGGLLVQMQSEQPLASTSQTSAIVMQGQEEDEDSVSDGEADAYANRTANIPLRGMGIDVDHSDDSDNQHSSENVDKPSFGLAQVSTARNTTPVQSHSTSIASSSPDGKPFTSRPPDTIFYSYQPNATGKMVAINPHLTADELKKLLLPDGTQVDIVLTSLKG</sequence>
<evidence type="ECO:0000313" key="2">
    <source>
        <dbReference type="EMBL" id="TFK40590.1"/>
    </source>
</evidence>
<feature type="compositionally biased region" description="Acidic residues" evidence="1">
    <location>
        <begin position="85"/>
        <end position="95"/>
    </location>
</feature>
<dbReference type="Proteomes" id="UP000308652">
    <property type="component" value="Unassembled WGS sequence"/>
</dbReference>
<organism evidence="2 3">
    <name type="scientific">Crucibulum laeve</name>
    <dbReference type="NCBI Taxonomy" id="68775"/>
    <lineage>
        <taxon>Eukaryota</taxon>
        <taxon>Fungi</taxon>
        <taxon>Dikarya</taxon>
        <taxon>Basidiomycota</taxon>
        <taxon>Agaricomycotina</taxon>
        <taxon>Agaricomycetes</taxon>
        <taxon>Agaricomycetidae</taxon>
        <taxon>Agaricales</taxon>
        <taxon>Agaricineae</taxon>
        <taxon>Nidulariaceae</taxon>
        <taxon>Crucibulum</taxon>
    </lineage>
</organism>
<evidence type="ECO:0000256" key="1">
    <source>
        <dbReference type="SAM" id="MobiDB-lite"/>
    </source>
</evidence>
<accession>A0A5C3M5J7</accession>
<dbReference type="AlphaFoldDB" id="A0A5C3M5J7"/>
<protein>
    <submittedName>
        <fullName evidence="2">Uncharacterized protein</fullName>
    </submittedName>
</protein>
<proteinExistence type="predicted"/>
<evidence type="ECO:0000313" key="3">
    <source>
        <dbReference type="Proteomes" id="UP000308652"/>
    </source>
</evidence>